<accession>A0A0W8FZW5</accession>
<sequence>MKKLIVSIIILLSTLLSINAQFNKAGRTAMQFLKIGMGARQAGIGEANIAGVQDVNSIFWNPAAVTGIDGIQASFSYTSWIADLHIMSGAVGVSLDHIGTFTLSYITMDYGDLQEAYTTSPTGNIDTRTGAAFSGSDLLLGFGFARKFTDKLSIGVNLKYIREDLHVYYSDLWAFDVGSYYDTKWKGIKLAMSAQNFSSQARWLHTKEEEQQSYELPIVYRIGASIDLLGGEDLFLGGDPNKHLVTLNADAIHTNDFAERLHLGLEYRAFNMITLRSGYRLNYEEGNLSLGFGFDYDAGFAKLNLDYAYVQYDFLESPHRVTVSLEF</sequence>
<feature type="domain" description="Type IX secretion system protein PorV" evidence="1">
    <location>
        <begin position="23"/>
        <end position="171"/>
    </location>
</feature>
<gene>
    <name evidence="2" type="ORF">ASZ90_003757</name>
</gene>
<proteinExistence type="predicted"/>
<evidence type="ECO:0000259" key="1">
    <source>
        <dbReference type="Pfam" id="PF19572"/>
    </source>
</evidence>
<protein>
    <recommendedName>
        <fullName evidence="1">Type IX secretion system protein PorV domain-containing protein</fullName>
    </recommendedName>
</protein>
<dbReference type="SUPFAM" id="SSF56935">
    <property type="entry name" value="Porins"/>
    <property type="match status" value="1"/>
</dbReference>
<evidence type="ECO:0000313" key="2">
    <source>
        <dbReference type="EMBL" id="KUG26406.1"/>
    </source>
</evidence>
<comment type="caution">
    <text evidence="2">The sequence shown here is derived from an EMBL/GenBank/DDBJ whole genome shotgun (WGS) entry which is preliminary data.</text>
</comment>
<dbReference type="NCBIfam" id="NF033709">
    <property type="entry name" value="PorV_fam"/>
    <property type="match status" value="1"/>
</dbReference>
<name>A0A0W8FZW5_9ZZZZ</name>
<organism evidence="2">
    <name type="scientific">hydrocarbon metagenome</name>
    <dbReference type="NCBI Taxonomy" id="938273"/>
    <lineage>
        <taxon>unclassified sequences</taxon>
        <taxon>metagenomes</taxon>
        <taxon>ecological metagenomes</taxon>
    </lineage>
</organism>
<reference evidence="2" key="1">
    <citation type="journal article" date="2015" name="Proc. Natl. Acad. Sci. U.S.A.">
        <title>Networks of energetic and metabolic interactions define dynamics in microbial communities.</title>
        <authorList>
            <person name="Embree M."/>
            <person name="Liu J.K."/>
            <person name="Al-Bassam M.M."/>
            <person name="Zengler K."/>
        </authorList>
    </citation>
    <scope>NUCLEOTIDE SEQUENCE</scope>
</reference>
<dbReference type="Gene3D" id="2.40.160.60">
    <property type="entry name" value="Outer membrane protein transport protein (OMPP1/FadL/TodX)"/>
    <property type="match status" value="1"/>
</dbReference>
<dbReference type="InterPro" id="IPR045741">
    <property type="entry name" value="PorV"/>
</dbReference>
<dbReference type="AlphaFoldDB" id="A0A0W8FZW5"/>
<dbReference type="Pfam" id="PF19572">
    <property type="entry name" value="PorV"/>
    <property type="match status" value="1"/>
</dbReference>
<dbReference type="EMBL" id="LNQE01000470">
    <property type="protein sequence ID" value="KUG26406.1"/>
    <property type="molecule type" value="Genomic_DNA"/>
</dbReference>